<feature type="compositionally biased region" description="Gly residues" evidence="1">
    <location>
        <begin position="60"/>
        <end position="71"/>
    </location>
</feature>
<keyword evidence="3" id="KW-1185">Reference proteome</keyword>
<dbReference type="AlphaFoldDB" id="A0A1H5VJL5"/>
<evidence type="ECO:0000256" key="1">
    <source>
        <dbReference type="SAM" id="MobiDB-lite"/>
    </source>
</evidence>
<proteinExistence type="predicted"/>
<name>A0A1H5VJL5_9ACTN</name>
<feature type="compositionally biased region" description="Pro residues" evidence="1">
    <location>
        <begin position="310"/>
        <end position="339"/>
    </location>
</feature>
<dbReference type="RefSeq" id="WP_146088201.1">
    <property type="nucleotide sequence ID" value="NZ_FNVU01000002.1"/>
</dbReference>
<dbReference type="EMBL" id="FNVU01000002">
    <property type="protein sequence ID" value="SEF87021.1"/>
    <property type="molecule type" value="Genomic_DNA"/>
</dbReference>
<sequence>MTSEDGPADFGRLLRVFACAAADPRLTGVLLFDVPPQLTGPVADVFAAVVAGFVSGEGTGEGTGEGAGAGEGADPAGPAGGGPRPAAPADGARAGRLVRLGAAVREDDLWSRTRLLPAAGRITVDVLGGDLVEAEPDAPPRAVVVPDLARLPLPGLRAAVTVLGADVAAVERHGVSQVWRPRARWLAFCRSDDAGRVSPHLLDRFPLRLRLPDLVLPADPSAAWRASSEHRVLADLRNRAATGRWAGGPAPDDAALARAAREAPGERRAVALARIARALAALGGAPATTEDHVTEAARLIGLRPAAHRPPSGPEPSGPPPPRAEPPPPAAQTSPPQPRMPEPDAATRTAELPAPGPEETVAPFTGHTPGRTGGDPYPEDEAEPLREFAPLRAAWRRSAGPAAERGPVTGIRRATDLRDLALVPTVVEAAKYQRLRGRARGGSGFVITPADLRSHARAAEPERMLVLLLDHTSRPGWEWPQALAPYVRWAYAARATVAVVEVGGASAADELRAQTFQARNVLDPRLAEALYRPAGRATPLAHGLLVAAQLVRRAFQQQPTSLAEAWLVVATDGRGNVPLRTSLTGRHDGPVGRRGVQDALTAAGQLGAMGRMRLHTVVLDTGARPYADLPFTLADALGGSVVAAEPGAREDTDAAV</sequence>
<protein>
    <submittedName>
        <fullName evidence="2">Protoporphyrin IX magnesium-chelatase</fullName>
    </submittedName>
</protein>
<evidence type="ECO:0000313" key="3">
    <source>
        <dbReference type="Proteomes" id="UP000236754"/>
    </source>
</evidence>
<gene>
    <name evidence="2" type="ORF">SAMN05216223_102313</name>
</gene>
<organism evidence="2 3">
    <name type="scientific">Actinacidiphila yanglinensis</name>
    <dbReference type="NCBI Taxonomy" id="310779"/>
    <lineage>
        <taxon>Bacteria</taxon>
        <taxon>Bacillati</taxon>
        <taxon>Actinomycetota</taxon>
        <taxon>Actinomycetes</taxon>
        <taxon>Kitasatosporales</taxon>
        <taxon>Streptomycetaceae</taxon>
        <taxon>Actinacidiphila</taxon>
    </lineage>
</organism>
<accession>A0A1H5VJL5</accession>
<evidence type="ECO:0000313" key="2">
    <source>
        <dbReference type="EMBL" id="SEF87021.1"/>
    </source>
</evidence>
<dbReference type="OrthoDB" id="159280at2"/>
<dbReference type="Proteomes" id="UP000236754">
    <property type="component" value="Unassembled WGS sequence"/>
</dbReference>
<feature type="region of interest" description="Disordered" evidence="1">
    <location>
        <begin position="304"/>
        <end position="381"/>
    </location>
</feature>
<reference evidence="2 3" key="1">
    <citation type="submission" date="2016-10" db="EMBL/GenBank/DDBJ databases">
        <authorList>
            <person name="de Groot N.N."/>
        </authorList>
    </citation>
    <scope>NUCLEOTIDE SEQUENCE [LARGE SCALE GENOMIC DNA]</scope>
    <source>
        <strain evidence="2 3">CGMCC 4.2023</strain>
    </source>
</reference>
<feature type="region of interest" description="Disordered" evidence="1">
    <location>
        <begin position="60"/>
        <end position="91"/>
    </location>
</feature>